<gene>
    <name evidence="2" type="ORF">E2C01_072517</name>
</gene>
<feature type="region of interest" description="Disordered" evidence="1">
    <location>
        <begin position="129"/>
        <end position="156"/>
    </location>
</feature>
<comment type="caution">
    <text evidence="2">The sequence shown here is derived from an EMBL/GenBank/DDBJ whole genome shotgun (WGS) entry which is preliminary data.</text>
</comment>
<dbReference type="EMBL" id="VSRR010047452">
    <property type="protein sequence ID" value="MPC78045.1"/>
    <property type="molecule type" value="Genomic_DNA"/>
</dbReference>
<accession>A0A5B7I7D1</accession>
<dbReference type="AlphaFoldDB" id="A0A5B7I7D1"/>
<evidence type="ECO:0000313" key="2">
    <source>
        <dbReference type="EMBL" id="MPC78045.1"/>
    </source>
</evidence>
<evidence type="ECO:0000256" key="1">
    <source>
        <dbReference type="SAM" id="MobiDB-lite"/>
    </source>
</evidence>
<feature type="compositionally biased region" description="Gly residues" evidence="1">
    <location>
        <begin position="1"/>
        <end position="17"/>
    </location>
</feature>
<organism evidence="2 3">
    <name type="scientific">Portunus trituberculatus</name>
    <name type="common">Swimming crab</name>
    <name type="synonym">Neptunus trituberculatus</name>
    <dbReference type="NCBI Taxonomy" id="210409"/>
    <lineage>
        <taxon>Eukaryota</taxon>
        <taxon>Metazoa</taxon>
        <taxon>Ecdysozoa</taxon>
        <taxon>Arthropoda</taxon>
        <taxon>Crustacea</taxon>
        <taxon>Multicrustacea</taxon>
        <taxon>Malacostraca</taxon>
        <taxon>Eumalacostraca</taxon>
        <taxon>Eucarida</taxon>
        <taxon>Decapoda</taxon>
        <taxon>Pleocyemata</taxon>
        <taxon>Brachyura</taxon>
        <taxon>Eubrachyura</taxon>
        <taxon>Portunoidea</taxon>
        <taxon>Portunidae</taxon>
        <taxon>Portuninae</taxon>
        <taxon>Portunus</taxon>
    </lineage>
</organism>
<reference evidence="2 3" key="1">
    <citation type="submission" date="2019-05" db="EMBL/GenBank/DDBJ databases">
        <title>Another draft genome of Portunus trituberculatus and its Hox gene families provides insights of decapod evolution.</title>
        <authorList>
            <person name="Jeong J.-H."/>
            <person name="Song I."/>
            <person name="Kim S."/>
            <person name="Choi T."/>
            <person name="Kim D."/>
            <person name="Ryu S."/>
            <person name="Kim W."/>
        </authorList>
    </citation>
    <scope>NUCLEOTIDE SEQUENCE [LARGE SCALE GENOMIC DNA]</scope>
    <source>
        <tissue evidence="2">Muscle</tissue>
    </source>
</reference>
<feature type="compositionally biased region" description="Acidic residues" evidence="1">
    <location>
        <begin position="144"/>
        <end position="156"/>
    </location>
</feature>
<evidence type="ECO:0000313" key="3">
    <source>
        <dbReference type="Proteomes" id="UP000324222"/>
    </source>
</evidence>
<protein>
    <submittedName>
        <fullName evidence="2">Uncharacterized protein</fullName>
    </submittedName>
</protein>
<feature type="region of interest" description="Disordered" evidence="1">
    <location>
        <begin position="1"/>
        <end position="34"/>
    </location>
</feature>
<sequence length="156" mass="16064">MHGHGGGGARGSVGPAGHGEARGAARYRTSGGARRRAAVYEVGGRPAHDTSQPTAATDARAACCHRRVHVQAHAPPRVEDYVHTRAPPRPSASVVTKASCGVQQAAASSTAPLGAYLPAYTPAYTPAHAHAHAHAGMKRTLSESDGDDIYSGDEKE</sequence>
<proteinExistence type="predicted"/>
<name>A0A5B7I7D1_PORTR</name>
<keyword evidence="3" id="KW-1185">Reference proteome</keyword>
<dbReference type="Proteomes" id="UP000324222">
    <property type="component" value="Unassembled WGS sequence"/>
</dbReference>